<accession>A0A7J6DNP5</accession>
<gene>
    <name evidence="2" type="ORF">G4B88_007370</name>
</gene>
<feature type="compositionally biased region" description="Polar residues" evidence="1">
    <location>
        <begin position="9"/>
        <end position="24"/>
    </location>
</feature>
<dbReference type="EMBL" id="JAATIQ010000777">
    <property type="protein sequence ID" value="KAF4347724.1"/>
    <property type="molecule type" value="Genomic_DNA"/>
</dbReference>
<name>A0A7J6DNP5_CANSA</name>
<organism evidence="2 3">
    <name type="scientific">Cannabis sativa</name>
    <name type="common">Hemp</name>
    <name type="synonym">Marijuana</name>
    <dbReference type="NCBI Taxonomy" id="3483"/>
    <lineage>
        <taxon>Eukaryota</taxon>
        <taxon>Viridiplantae</taxon>
        <taxon>Streptophyta</taxon>
        <taxon>Embryophyta</taxon>
        <taxon>Tracheophyta</taxon>
        <taxon>Spermatophyta</taxon>
        <taxon>Magnoliopsida</taxon>
        <taxon>eudicotyledons</taxon>
        <taxon>Gunneridae</taxon>
        <taxon>Pentapetalae</taxon>
        <taxon>rosids</taxon>
        <taxon>fabids</taxon>
        <taxon>Rosales</taxon>
        <taxon>Cannabaceae</taxon>
        <taxon>Cannabis</taxon>
    </lineage>
</organism>
<evidence type="ECO:0008006" key="4">
    <source>
        <dbReference type="Google" id="ProtNLM"/>
    </source>
</evidence>
<dbReference type="PANTHER" id="PTHR34427">
    <property type="entry name" value="DUF4283 DOMAIN PROTEIN"/>
    <property type="match status" value="1"/>
</dbReference>
<dbReference type="PANTHER" id="PTHR34427:SF5">
    <property type="entry name" value="DUF4283 DOMAIN-CONTAINING PROTEIN"/>
    <property type="match status" value="1"/>
</dbReference>
<protein>
    <recommendedName>
        <fullName evidence="4">DUF4283 domain-containing protein</fullName>
    </recommendedName>
</protein>
<evidence type="ECO:0000256" key="1">
    <source>
        <dbReference type="SAM" id="MobiDB-lite"/>
    </source>
</evidence>
<dbReference type="Proteomes" id="UP000583929">
    <property type="component" value="Unassembled WGS sequence"/>
</dbReference>
<reference evidence="2 3" key="1">
    <citation type="journal article" date="2020" name="bioRxiv">
        <title>Sequence and annotation of 42 cannabis genomes reveals extensive copy number variation in cannabinoid synthesis and pathogen resistance genes.</title>
        <authorList>
            <person name="Mckernan K.J."/>
            <person name="Helbert Y."/>
            <person name="Kane L.T."/>
            <person name="Ebling H."/>
            <person name="Zhang L."/>
            <person name="Liu B."/>
            <person name="Eaton Z."/>
            <person name="Mclaughlin S."/>
            <person name="Kingan S."/>
            <person name="Baybayan P."/>
            <person name="Concepcion G."/>
            <person name="Jordan M."/>
            <person name="Riva A."/>
            <person name="Barbazuk W."/>
            <person name="Harkins T."/>
        </authorList>
    </citation>
    <scope>NUCLEOTIDE SEQUENCE [LARGE SCALE GENOMIC DNA]</scope>
    <source>
        <strain evidence="3">cv. Jamaican Lion 4</strain>
        <tissue evidence="2">Leaf</tissue>
    </source>
</reference>
<sequence>MEGKRREGNYQSWVNIDQRSLQPTTKPPGGNINIPKKSFPPQRGTQMKWDIGTLTRGTTISYIRWTTIELNRDVKVDCRSSWIGIEGLPLNLWSIKVMRKIRDMCGSLLDVEKDTAEKTFLHYSSPTSDGSSGSIAKEGQIEKSHDVFIIASVRFEVNCHPKARDVQGFTKPKNSSHVGERPIHLQTVFSQLSCDLNGPCQRLPHDICHFTFTINTWLLGKKRVNGDSYTINSSWALNKLLCQAMEVEYQPILPKQLIKPNHMPLTQPNQILDRLCGPEN</sequence>
<evidence type="ECO:0000313" key="2">
    <source>
        <dbReference type="EMBL" id="KAF4347724.1"/>
    </source>
</evidence>
<proteinExistence type="predicted"/>
<comment type="caution">
    <text evidence="2">The sequence shown here is derived from an EMBL/GenBank/DDBJ whole genome shotgun (WGS) entry which is preliminary data.</text>
</comment>
<keyword evidence="3" id="KW-1185">Reference proteome</keyword>
<dbReference type="AlphaFoldDB" id="A0A7J6DNP5"/>
<evidence type="ECO:0000313" key="3">
    <source>
        <dbReference type="Proteomes" id="UP000583929"/>
    </source>
</evidence>
<feature type="region of interest" description="Disordered" evidence="1">
    <location>
        <begin position="1"/>
        <end position="46"/>
    </location>
</feature>